<feature type="domain" description="RING-type" evidence="6">
    <location>
        <begin position="131"/>
        <end position="165"/>
    </location>
</feature>
<evidence type="ECO:0000256" key="1">
    <source>
        <dbReference type="ARBA" id="ARBA00022723"/>
    </source>
</evidence>
<evidence type="ECO:0000313" key="8">
    <source>
        <dbReference type="Proteomes" id="UP000243217"/>
    </source>
</evidence>
<evidence type="ECO:0000256" key="2">
    <source>
        <dbReference type="ARBA" id="ARBA00022771"/>
    </source>
</evidence>
<keyword evidence="2 4" id="KW-0863">Zinc-finger</keyword>
<dbReference type="SMART" id="SM00184">
    <property type="entry name" value="RING"/>
    <property type="match status" value="1"/>
</dbReference>
<name>A0A1V9ZVT7_9STRA</name>
<dbReference type="EMBL" id="JNBS01001261">
    <property type="protein sequence ID" value="OQS02071.1"/>
    <property type="molecule type" value="Genomic_DNA"/>
</dbReference>
<comment type="caution">
    <text evidence="7">The sequence shown here is derived from an EMBL/GenBank/DDBJ whole genome shotgun (WGS) entry which is preliminary data.</text>
</comment>
<dbReference type="Pfam" id="PF13920">
    <property type="entry name" value="zf-C3HC4_3"/>
    <property type="match status" value="1"/>
</dbReference>
<dbReference type="Gene3D" id="2.30.30.140">
    <property type="match status" value="1"/>
</dbReference>
<dbReference type="AlphaFoldDB" id="A0A1V9ZVT7"/>
<organism evidence="7 8">
    <name type="scientific">Thraustotheca clavata</name>
    <dbReference type="NCBI Taxonomy" id="74557"/>
    <lineage>
        <taxon>Eukaryota</taxon>
        <taxon>Sar</taxon>
        <taxon>Stramenopiles</taxon>
        <taxon>Oomycota</taxon>
        <taxon>Saprolegniomycetes</taxon>
        <taxon>Saprolegniales</taxon>
        <taxon>Achlyaceae</taxon>
        <taxon>Thraustotheca</taxon>
    </lineage>
</organism>
<dbReference type="PANTHER" id="PTHR14879:SF5">
    <property type="entry name" value="RING-TYPE DOMAIN-CONTAINING PROTEIN"/>
    <property type="match status" value="1"/>
</dbReference>
<dbReference type="SUPFAM" id="SSF57850">
    <property type="entry name" value="RING/U-box"/>
    <property type="match status" value="1"/>
</dbReference>
<accession>A0A1V9ZVT7</accession>
<evidence type="ECO:0000313" key="7">
    <source>
        <dbReference type="EMBL" id="OQS02071.1"/>
    </source>
</evidence>
<evidence type="ECO:0000256" key="3">
    <source>
        <dbReference type="ARBA" id="ARBA00022833"/>
    </source>
</evidence>
<dbReference type="Proteomes" id="UP000243217">
    <property type="component" value="Unassembled WGS sequence"/>
</dbReference>
<keyword evidence="8" id="KW-1185">Reference proteome</keyword>
<dbReference type="PANTHER" id="PTHR14879">
    <property type="entry name" value="CASPASE REGULATOR, RING FINGER DOMAIN-CONTAINING"/>
    <property type="match status" value="1"/>
</dbReference>
<keyword evidence="1" id="KW-0479">Metal-binding</keyword>
<dbReference type="InterPro" id="IPR001841">
    <property type="entry name" value="Znf_RING"/>
</dbReference>
<evidence type="ECO:0000259" key="6">
    <source>
        <dbReference type="PROSITE" id="PS50089"/>
    </source>
</evidence>
<keyword evidence="5" id="KW-0175">Coiled coil</keyword>
<evidence type="ECO:0000256" key="5">
    <source>
        <dbReference type="SAM" id="Coils"/>
    </source>
</evidence>
<gene>
    <name evidence="7" type="ORF">THRCLA_05529</name>
</gene>
<keyword evidence="3" id="KW-0862">Zinc</keyword>
<protein>
    <recommendedName>
        <fullName evidence="6">RING-type domain-containing protein</fullName>
    </recommendedName>
</protein>
<dbReference type="InterPro" id="IPR013083">
    <property type="entry name" value="Znf_RING/FYVE/PHD"/>
</dbReference>
<reference evidence="7 8" key="1">
    <citation type="journal article" date="2014" name="Genome Biol. Evol.">
        <title>The secreted proteins of Achlya hypogyna and Thraustotheca clavata identify the ancestral oomycete secretome and reveal gene acquisitions by horizontal gene transfer.</title>
        <authorList>
            <person name="Misner I."/>
            <person name="Blouin N."/>
            <person name="Leonard G."/>
            <person name="Richards T.A."/>
            <person name="Lane C.E."/>
        </authorList>
    </citation>
    <scope>NUCLEOTIDE SEQUENCE [LARGE SCALE GENOMIC DNA]</scope>
    <source>
        <strain evidence="7 8">ATCC 34112</strain>
    </source>
</reference>
<dbReference type="PROSITE" id="PS50089">
    <property type="entry name" value="ZF_RING_2"/>
    <property type="match status" value="1"/>
</dbReference>
<dbReference type="InterPro" id="IPR017907">
    <property type="entry name" value="Znf_RING_CS"/>
</dbReference>
<proteinExistence type="predicted"/>
<dbReference type="SUPFAM" id="SSF54160">
    <property type="entry name" value="Chromo domain-like"/>
    <property type="match status" value="1"/>
</dbReference>
<dbReference type="PROSITE" id="PS00518">
    <property type="entry name" value="ZF_RING_1"/>
    <property type="match status" value="1"/>
</dbReference>
<evidence type="ECO:0000256" key="4">
    <source>
        <dbReference type="PROSITE-ProRule" id="PRU00175"/>
    </source>
</evidence>
<dbReference type="InterPro" id="IPR051728">
    <property type="entry name" value="RING-FYVE_E3_ubiquitin-ligase"/>
</dbReference>
<sequence length="177" mass="20237">MNFQRHDLVKVYKGSSLAKARVLHTTKSDCLVHYQGFSSQHDEWVPHYRVLLDTDLDDLHIQRLQIENKRLKDELVKTQAELKSLQATVDLNAHSLQQQQYQIVSDHCKKALGRLQSVLEEKQSLINSWNCVICLQTPINCALVPCGHTFCLHCAVQLTKCPICRQPSVSPLPIFKP</sequence>
<dbReference type="InterPro" id="IPR016197">
    <property type="entry name" value="Chromo-like_dom_sf"/>
</dbReference>
<dbReference type="OrthoDB" id="69955at2759"/>
<dbReference type="GO" id="GO:0008270">
    <property type="term" value="F:zinc ion binding"/>
    <property type="evidence" value="ECO:0007669"/>
    <property type="project" value="UniProtKB-KW"/>
</dbReference>
<feature type="coiled-coil region" evidence="5">
    <location>
        <begin position="61"/>
        <end position="88"/>
    </location>
</feature>
<dbReference type="Gene3D" id="3.30.40.10">
    <property type="entry name" value="Zinc/RING finger domain, C3HC4 (zinc finger)"/>
    <property type="match status" value="1"/>
</dbReference>
<dbReference type="STRING" id="74557.A0A1V9ZVT7"/>